<dbReference type="SUPFAM" id="SSF53300">
    <property type="entry name" value="vWA-like"/>
    <property type="match status" value="1"/>
</dbReference>
<comment type="caution">
    <text evidence="2">The sequence shown here is derived from an EMBL/GenBank/DDBJ whole genome shotgun (WGS) entry which is preliminary data.</text>
</comment>
<feature type="chain" id="PRO_5009887226" description="von Willebrand factor type A domain protein" evidence="1">
    <location>
        <begin position="24"/>
        <end position="237"/>
    </location>
</feature>
<dbReference type="EMBL" id="MLCB01000127">
    <property type="protein sequence ID" value="OJI93879.1"/>
    <property type="molecule type" value="Genomic_DNA"/>
</dbReference>
<accession>A0A1L9NXA3</accession>
<protein>
    <recommendedName>
        <fullName evidence="4">von Willebrand factor type A domain protein</fullName>
    </recommendedName>
</protein>
<sequence length="237" mass="26122">MIRPALTFSGAILGAAFASSAEAACRLALILAMDVSSSVSDEEYRLQQTGLAAALMSEDVLNAILDTREGYVSLAIYEWSGRNQQSLILDWHELIDRSAVAAAAGTILQSKRSFSRFPTSMGFSLGYGVGLYKNGPRCDHRVMDVSGDGINNDGFAPQIAYRHFPFDDVTVNGLVIVGSDPEVEEFYEREVLKGRFAFLEVAQGFDDFERAMSRKLFREISNLMVGQAPRQMREPKS</sequence>
<name>A0A1L9NXA3_9RHOB</name>
<dbReference type="Pfam" id="PF06707">
    <property type="entry name" value="DUF1194"/>
    <property type="match status" value="1"/>
</dbReference>
<gene>
    <name evidence="2" type="ORF">PFRI_18930</name>
</gene>
<keyword evidence="1" id="KW-0732">Signal</keyword>
<keyword evidence="3" id="KW-1185">Reference proteome</keyword>
<dbReference type="Proteomes" id="UP000184514">
    <property type="component" value="Unassembled WGS sequence"/>
</dbReference>
<evidence type="ECO:0000313" key="3">
    <source>
        <dbReference type="Proteomes" id="UP000184514"/>
    </source>
</evidence>
<dbReference type="STRING" id="696762.PFRI_18930"/>
<organism evidence="2 3">
    <name type="scientific">Planktotalea frisia</name>
    <dbReference type="NCBI Taxonomy" id="696762"/>
    <lineage>
        <taxon>Bacteria</taxon>
        <taxon>Pseudomonadati</taxon>
        <taxon>Pseudomonadota</taxon>
        <taxon>Alphaproteobacteria</taxon>
        <taxon>Rhodobacterales</taxon>
        <taxon>Paracoccaceae</taxon>
        <taxon>Planktotalea</taxon>
    </lineage>
</organism>
<dbReference type="InterPro" id="IPR010607">
    <property type="entry name" value="DUF1194"/>
</dbReference>
<proteinExistence type="predicted"/>
<dbReference type="InterPro" id="IPR036465">
    <property type="entry name" value="vWFA_dom_sf"/>
</dbReference>
<evidence type="ECO:0000313" key="2">
    <source>
        <dbReference type="EMBL" id="OJI93879.1"/>
    </source>
</evidence>
<reference evidence="2 3" key="1">
    <citation type="submission" date="2016-10" db="EMBL/GenBank/DDBJ databases">
        <title>Genome sequence of Planktotalea frisia SH6-1.</title>
        <authorList>
            <person name="Poehlein A."/>
            <person name="Bakenhus I."/>
            <person name="Voget S."/>
            <person name="Brinkhoff T."/>
            <person name="Simon M."/>
        </authorList>
    </citation>
    <scope>NUCLEOTIDE SEQUENCE [LARGE SCALE GENOMIC DNA]</scope>
    <source>
        <strain evidence="2 3">SH6-1</strain>
    </source>
</reference>
<evidence type="ECO:0008006" key="4">
    <source>
        <dbReference type="Google" id="ProtNLM"/>
    </source>
</evidence>
<evidence type="ECO:0000256" key="1">
    <source>
        <dbReference type="SAM" id="SignalP"/>
    </source>
</evidence>
<dbReference type="RefSeq" id="WP_072630461.1">
    <property type="nucleotide sequence ID" value="NZ_MLCB01000127.1"/>
</dbReference>
<feature type="signal peptide" evidence="1">
    <location>
        <begin position="1"/>
        <end position="23"/>
    </location>
</feature>
<dbReference type="AlphaFoldDB" id="A0A1L9NXA3"/>